<evidence type="ECO:0000313" key="6">
    <source>
        <dbReference type="Proteomes" id="UP000460298"/>
    </source>
</evidence>
<gene>
    <name evidence="5" type="ORF">F9K24_07645</name>
</gene>
<keyword evidence="3" id="KW-0804">Transcription</keyword>
<dbReference type="InterPro" id="IPR000835">
    <property type="entry name" value="HTH_MarR-typ"/>
</dbReference>
<feature type="domain" description="HTH marR-type" evidence="4">
    <location>
        <begin position="2"/>
        <end position="132"/>
    </location>
</feature>
<dbReference type="InterPro" id="IPR036390">
    <property type="entry name" value="WH_DNA-bd_sf"/>
</dbReference>
<dbReference type="GO" id="GO:0003700">
    <property type="term" value="F:DNA-binding transcription factor activity"/>
    <property type="evidence" value="ECO:0007669"/>
    <property type="project" value="InterPro"/>
</dbReference>
<comment type="caution">
    <text evidence="5">The sequence shown here is derived from an EMBL/GenBank/DDBJ whole genome shotgun (WGS) entry which is preliminary data.</text>
</comment>
<keyword evidence="2" id="KW-0238">DNA-binding</keyword>
<sequence length="141" mass="15905">MSTNLILNMGTAFRGSMDIIREGMSKNEKISTLALSILIHIDQNPDISQGQLGRVLRRDPMTMSQAVRALQTAGLVTSEQDSHDRRIKRLAITKKGKAMAESLRESENRLINSLTRKWGKSRVNQFTRDVIEFNDFLSTGE</sequence>
<dbReference type="RefSeq" id="WP_002772319.1">
    <property type="nucleotide sequence ID" value="NZ_JQDG01000056.1"/>
</dbReference>
<protein>
    <submittedName>
        <fullName evidence="5">Winged helix-turn-helix transcriptional regulator</fullName>
    </submittedName>
</protein>
<dbReference type="Proteomes" id="UP000460298">
    <property type="component" value="Unassembled WGS sequence"/>
</dbReference>
<dbReference type="PANTHER" id="PTHR42756">
    <property type="entry name" value="TRANSCRIPTIONAL REGULATOR, MARR"/>
    <property type="match status" value="1"/>
</dbReference>
<dbReference type="Pfam" id="PF01047">
    <property type="entry name" value="MarR"/>
    <property type="match status" value="1"/>
</dbReference>
<dbReference type="PANTHER" id="PTHR42756:SF1">
    <property type="entry name" value="TRANSCRIPTIONAL REPRESSOR OF EMRAB OPERON"/>
    <property type="match status" value="1"/>
</dbReference>
<evidence type="ECO:0000313" key="5">
    <source>
        <dbReference type="EMBL" id="KAB2933211.1"/>
    </source>
</evidence>
<evidence type="ECO:0000256" key="2">
    <source>
        <dbReference type="ARBA" id="ARBA00023125"/>
    </source>
</evidence>
<dbReference type="InterPro" id="IPR036388">
    <property type="entry name" value="WH-like_DNA-bd_sf"/>
</dbReference>
<dbReference type="GO" id="GO:0003677">
    <property type="term" value="F:DNA binding"/>
    <property type="evidence" value="ECO:0007669"/>
    <property type="project" value="UniProtKB-KW"/>
</dbReference>
<evidence type="ECO:0000256" key="1">
    <source>
        <dbReference type="ARBA" id="ARBA00023015"/>
    </source>
</evidence>
<evidence type="ECO:0000259" key="4">
    <source>
        <dbReference type="PROSITE" id="PS50995"/>
    </source>
</evidence>
<dbReference type="Gene3D" id="1.10.10.10">
    <property type="entry name" value="Winged helix-like DNA-binding domain superfamily/Winged helix DNA-binding domain"/>
    <property type="match status" value="1"/>
</dbReference>
<accession>A0A833H286</accession>
<dbReference type="SUPFAM" id="SSF46785">
    <property type="entry name" value="Winged helix' DNA-binding domain"/>
    <property type="match status" value="1"/>
</dbReference>
<dbReference type="AlphaFoldDB" id="A0A833H286"/>
<dbReference type="OrthoDB" id="8256382at2"/>
<reference evidence="5 6" key="1">
    <citation type="submission" date="2019-10" db="EMBL/GenBank/DDBJ databases">
        <title>Extracellular Electron Transfer in a Candidatus Methanoperedens spp. Enrichment Culture.</title>
        <authorList>
            <person name="Berger S."/>
            <person name="Rangel Shaw D."/>
            <person name="Berben T."/>
            <person name="In 'T Zandt M."/>
            <person name="Frank J."/>
            <person name="Reimann J."/>
            <person name="Jetten M.S.M."/>
            <person name="Welte C.U."/>
        </authorList>
    </citation>
    <scope>NUCLEOTIDE SEQUENCE [LARGE SCALE GENOMIC DNA]</scope>
    <source>
        <strain evidence="5">SB12</strain>
    </source>
</reference>
<name>A0A833H286_9LEPT</name>
<dbReference type="SMART" id="SM00347">
    <property type="entry name" value="HTH_MARR"/>
    <property type="match status" value="1"/>
</dbReference>
<proteinExistence type="predicted"/>
<keyword evidence="1" id="KW-0805">Transcription regulation</keyword>
<dbReference type="EMBL" id="WBUI01000006">
    <property type="protein sequence ID" value="KAB2933211.1"/>
    <property type="molecule type" value="Genomic_DNA"/>
</dbReference>
<organism evidence="5 6">
    <name type="scientific">Leptonema illini</name>
    <dbReference type="NCBI Taxonomy" id="183"/>
    <lineage>
        <taxon>Bacteria</taxon>
        <taxon>Pseudomonadati</taxon>
        <taxon>Spirochaetota</taxon>
        <taxon>Spirochaetia</taxon>
        <taxon>Leptospirales</taxon>
        <taxon>Leptospiraceae</taxon>
        <taxon>Leptonema</taxon>
    </lineage>
</organism>
<dbReference type="PROSITE" id="PS50995">
    <property type="entry name" value="HTH_MARR_2"/>
    <property type="match status" value="1"/>
</dbReference>
<evidence type="ECO:0000256" key="3">
    <source>
        <dbReference type="ARBA" id="ARBA00023163"/>
    </source>
</evidence>